<dbReference type="Proteomes" id="UP000555728">
    <property type="component" value="Unassembled WGS sequence"/>
</dbReference>
<evidence type="ECO:0000256" key="2">
    <source>
        <dbReference type="ARBA" id="ARBA00023150"/>
    </source>
</evidence>
<accession>A0A7W6RXL3</accession>
<comment type="similarity">
    <text evidence="3">Belongs to the FdhD family.</text>
</comment>
<dbReference type="GO" id="GO:0016783">
    <property type="term" value="F:sulfurtransferase activity"/>
    <property type="evidence" value="ECO:0007669"/>
    <property type="project" value="InterPro"/>
</dbReference>
<organism evidence="4 5">
    <name type="scientific">Roseospira goensis</name>
    <dbReference type="NCBI Taxonomy" id="391922"/>
    <lineage>
        <taxon>Bacteria</taxon>
        <taxon>Pseudomonadati</taxon>
        <taxon>Pseudomonadota</taxon>
        <taxon>Alphaproteobacteria</taxon>
        <taxon>Rhodospirillales</taxon>
        <taxon>Rhodospirillaceae</taxon>
        <taxon>Roseospira</taxon>
    </lineage>
</organism>
<dbReference type="AlphaFoldDB" id="A0A7W6RXL3"/>
<dbReference type="GO" id="GO:0097163">
    <property type="term" value="F:sulfur carrier activity"/>
    <property type="evidence" value="ECO:0007669"/>
    <property type="project" value="UniProtKB-UniRule"/>
</dbReference>
<dbReference type="InterPro" id="IPR003786">
    <property type="entry name" value="FdhD"/>
</dbReference>
<dbReference type="EMBL" id="JACIGI010000005">
    <property type="protein sequence ID" value="MBB4285094.1"/>
    <property type="molecule type" value="Genomic_DNA"/>
</dbReference>
<evidence type="ECO:0000313" key="5">
    <source>
        <dbReference type="Proteomes" id="UP000555728"/>
    </source>
</evidence>
<dbReference type="InterPro" id="IPR016193">
    <property type="entry name" value="Cytidine_deaminase-like"/>
</dbReference>
<dbReference type="PANTHER" id="PTHR30592:SF1">
    <property type="entry name" value="SULFUR CARRIER PROTEIN FDHD"/>
    <property type="match status" value="1"/>
</dbReference>
<reference evidence="4 5" key="1">
    <citation type="submission" date="2020-08" db="EMBL/GenBank/DDBJ databases">
        <title>Genome sequencing of Purple Non-Sulfur Bacteria from various extreme environments.</title>
        <authorList>
            <person name="Mayer M."/>
        </authorList>
    </citation>
    <scope>NUCLEOTIDE SEQUENCE [LARGE SCALE GENOMIC DNA]</scope>
    <source>
        <strain evidence="4 5">JA135</strain>
    </source>
</reference>
<protein>
    <recommendedName>
        <fullName evidence="3">Sulfur carrier protein FdhD</fullName>
    </recommendedName>
</protein>
<evidence type="ECO:0000256" key="1">
    <source>
        <dbReference type="ARBA" id="ARBA00022490"/>
    </source>
</evidence>
<dbReference type="RefSeq" id="WP_184431983.1">
    <property type="nucleotide sequence ID" value="NZ_JACIGI010000005.1"/>
</dbReference>
<dbReference type="HAMAP" id="MF_00187">
    <property type="entry name" value="FdhD"/>
    <property type="match status" value="1"/>
</dbReference>
<comment type="caution">
    <text evidence="3">Lacks conserved residue(s) required for the propagation of feature annotation.</text>
</comment>
<evidence type="ECO:0000256" key="3">
    <source>
        <dbReference type="HAMAP-Rule" id="MF_00187"/>
    </source>
</evidence>
<sequence>MGHLTSPPDPATVAGALHRPDGGAGRVDWTLPEEAPIGFVYNGDPFAVMMATPADLEDFALGFSLAEGIIPAPDALLLAKVRRRSDGWELCLAVDPDAADADRLAERRGLEGRSGCGLCGVATLAEASRALPRVGPPPEGVTPATIARAFAALPDHQPLNARTRSVHAAAFCDPTGRIMMAREDVGRHSALDKLIGALARAGLDPRGGFCIMTSRCSVELVQKAARVGVPLLATVSAPTTLALETARRVGLRLAALARPDGVVTFG</sequence>
<keyword evidence="2 3" id="KW-0501">Molybdenum cofactor biosynthesis</keyword>
<dbReference type="Pfam" id="PF02634">
    <property type="entry name" value="FdhD-NarQ"/>
    <property type="match status" value="1"/>
</dbReference>
<feature type="active site" description="Cysteine persulfide intermediate" evidence="3">
    <location>
        <position position="116"/>
    </location>
</feature>
<dbReference type="Gene3D" id="3.10.20.10">
    <property type="match status" value="1"/>
</dbReference>
<dbReference type="GO" id="GO:0005737">
    <property type="term" value="C:cytoplasm"/>
    <property type="evidence" value="ECO:0007669"/>
    <property type="project" value="UniProtKB-SubCell"/>
</dbReference>
<gene>
    <name evidence="3" type="primary">fdhD</name>
    <name evidence="4" type="ORF">GGD88_000811</name>
</gene>
<keyword evidence="1 3" id="KW-0963">Cytoplasm</keyword>
<evidence type="ECO:0000313" key="4">
    <source>
        <dbReference type="EMBL" id="MBB4285094.1"/>
    </source>
</evidence>
<name>A0A7W6RXL3_9PROT</name>
<dbReference type="NCBIfam" id="TIGR00129">
    <property type="entry name" value="fdhD_narQ"/>
    <property type="match status" value="1"/>
</dbReference>
<dbReference type="Gene3D" id="3.40.140.10">
    <property type="entry name" value="Cytidine Deaminase, domain 2"/>
    <property type="match status" value="1"/>
</dbReference>
<keyword evidence="5" id="KW-1185">Reference proteome</keyword>
<proteinExistence type="inferred from homology"/>
<dbReference type="GO" id="GO:0006777">
    <property type="term" value="P:Mo-molybdopterin cofactor biosynthetic process"/>
    <property type="evidence" value="ECO:0007669"/>
    <property type="project" value="UniProtKB-UniRule"/>
</dbReference>
<dbReference type="SUPFAM" id="SSF53927">
    <property type="entry name" value="Cytidine deaminase-like"/>
    <property type="match status" value="1"/>
</dbReference>
<comment type="subcellular location">
    <subcellularLocation>
        <location evidence="3">Cytoplasm</location>
    </subcellularLocation>
</comment>
<comment type="caution">
    <text evidence="4">The sequence shown here is derived from an EMBL/GenBank/DDBJ whole genome shotgun (WGS) entry which is preliminary data.</text>
</comment>
<dbReference type="PIRSF" id="PIRSF015626">
    <property type="entry name" value="FdhD"/>
    <property type="match status" value="1"/>
</dbReference>
<comment type="function">
    <text evidence="3">Required for formate dehydrogenase (FDH) activity. Acts as a sulfur carrier protein that transfers sulfur from IscS to the molybdenum cofactor prior to its insertion into FDH.</text>
</comment>
<dbReference type="PANTHER" id="PTHR30592">
    <property type="entry name" value="FORMATE DEHYDROGENASE"/>
    <property type="match status" value="1"/>
</dbReference>